<reference evidence="9 10" key="1">
    <citation type="submission" date="2021-03" db="EMBL/GenBank/DDBJ databases">
        <title>Genomic Encyclopedia of Type Strains, Phase IV (KMG-IV): sequencing the most valuable type-strain genomes for metagenomic binning, comparative biology and taxonomic classification.</title>
        <authorList>
            <person name="Goeker M."/>
        </authorList>
    </citation>
    <scope>NUCLEOTIDE SEQUENCE [LARGE SCALE GENOMIC DNA]</scope>
    <source>
        <strain evidence="9 10">DSM 14349</strain>
    </source>
</reference>
<dbReference type="InterPro" id="IPR017871">
    <property type="entry name" value="ABC_transporter-like_CS"/>
</dbReference>
<comment type="similarity">
    <text evidence="2">Belongs to the ABC transporter superfamily.</text>
</comment>
<dbReference type="CDD" id="cd03257">
    <property type="entry name" value="ABC_NikE_OppD_transporters"/>
    <property type="match status" value="1"/>
</dbReference>
<dbReference type="SUPFAM" id="SSF52540">
    <property type="entry name" value="P-loop containing nucleoside triphosphate hydrolases"/>
    <property type="match status" value="1"/>
</dbReference>
<keyword evidence="3" id="KW-0813">Transport</keyword>
<feature type="domain" description="ABC transporter" evidence="8">
    <location>
        <begin position="8"/>
        <end position="258"/>
    </location>
</feature>
<keyword evidence="6 9" id="KW-0067">ATP-binding</keyword>
<dbReference type="InterPro" id="IPR027417">
    <property type="entry name" value="P-loop_NTPase"/>
</dbReference>
<dbReference type="SMART" id="SM00382">
    <property type="entry name" value="AAA"/>
    <property type="match status" value="1"/>
</dbReference>
<dbReference type="Gene3D" id="3.40.50.300">
    <property type="entry name" value="P-loop containing nucleotide triphosphate hydrolases"/>
    <property type="match status" value="1"/>
</dbReference>
<comment type="caution">
    <text evidence="9">The sequence shown here is derived from an EMBL/GenBank/DDBJ whole genome shotgun (WGS) entry which is preliminary data.</text>
</comment>
<dbReference type="GO" id="GO:0005524">
    <property type="term" value="F:ATP binding"/>
    <property type="evidence" value="ECO:0007669"/>
    <property type="project" value="UniProtKB-KW"/>
</dbReference>
<evidence type="ECO:0000313" key="9">
    <source>
        <dbReference type="EMBL" id="MBP1903770.1"/>
    </source>
</evidence>
<evidence type="ECO:0000256" key="4">
    <source>
        <dbReference type="ARBA" id="ARBA00022475"/>
    </source>
</evidence>
<protein>
    <submittedName>
        <fullName evidence="9">Nickel transport system ATP-binding protein</fullName>
    </submittedName>
</protein>
<evidence type="ECO:0000313" key="10">
    <source>
        <dbReference type="Proteomes" id="UP001519272"/>
    </source>
</evidence>
<evidence type="ECO:0000256" key="6">
    <source>
        <dbReference type="ARBA" id="ARBA00022840"/>
    </source>
</evidence>
<dbReference type="PROSITE" id="PS50893">
    <property type="entry name" value="ABC_TRANSPORTER_2"/>
    <property type="match status" value="1"/>
</dbReference>
<keyword evidence="7" id="KW-0472">Membrane</keyword>
<evidence type="ECO:0000256" key="1">
    <source>
        <dbReference type="ARBA" id="ARBA00004202"/>
    </source>
</evidence>
<sequence length="267" mass="29513">MEQKSPVLQVQNLQVTVHTTQGEQPLIKSLHFKLEAGRILGLVGESGCGKTVTSLAILQMLDTKVTTIQGSICLNGKELNGLKPKEMRHIRGKEIALIMQNPMNAFSPVSTIGSQFIETIRTHMSVKKTVAMQIAITALEELHLPHPQELLRRYPFELSGGMLQRVMIALTMVLKPSVIIADEPTTALDVKNQRQVLLELDRCRQEYGAAILLISHDLGVIAELADEVAVMQQGMIVEQGDVYELFDSPKHPYTSSLLAARPTLSMK</sequence>
<evidence type="ECO:0000256" key="2">
    <source>
        <dbReference type="ARBA" id="ARBA00005417"/>
    </source>
</evidence>
<evidence type="ECO:0000256" key="7">
    <source>
        <dbReference type="ARBA" id="ARBA00023136"/>
    </source>
</evidence>
<dbReference type="RefSeq" id="WP_210087431.1">
    <property type="nucleotide sequence ID" value="NZ_JAGGKG010000001.1"/>
</dbReference>
<keyword evidence="4" id="KW-1003">Cell membrane</keyword>
<comment type="subcellular location">
    <subcellularLocation>
        <location evidence="1">Cell membrane</location>
        <topology evidence="1">Peripheral membrane protein</topology>
    </subcellularLocation>
</comment>
<dbReference type="InterPro" id="IPR003593">
    <property type="entry name" value="AAA+_ATPase"/>
</dbReference>
<keyword evidence="10" id="KW-1185">Reference proteome</keyword>
<evidence type="ECO:0000256" key="5">
    <source>
        <dbReference type="ARBA" id="ARBA00022741"/>
    </source>
</evidence>
<dbReference type="Proteomes" id="UP001519272">
    <property type="component" value="Unassembled WGS sequence"/>
</dbReference>
<keyword evidence="5" id="KW-0547">Nucleotide-binding</keyword>
<proteinExistence type="inferred from homology"/>
<dbReference type="PANTHER" id="PTHR43297">
    <property type="entry name" value="OLIGOPEPTIDE TRANSPORT ATP-BINDING PROTEIN APPD"/>
    <property type="match status" value="1"/>
</dbReference>
<evidence type="ECO:0000256" key="3">
    <source>
        <dbReference type="ARBA" id="ARBA00022448"/>
    </source>
</evidence>
<evidence type="ECO:0000259" key="8">
    <source>
        <dbReference type="PROSITE" id="PS50893"/>
    </source>
</evidence>
<accession>A0ABS4FMG1</accession>
<dbReference type="PANTHER" id="PTHR43297:SF2">
    <property type="entry name" value="DIPEPTIDE TRANSPORT ATP-BINDING PROTEIN DPPD"/>
    <property type="match status" value="1"/>
</dbReference>
<gene>
    <name evidence="9" type="ORF">J2Z32_000382</name>
</gene>
<organism evidence="9 10">
    <name type="scientific">Paenibacillus turicensis</name>
    <dbReference type="NCBI Taxonomy" id="160487"/>
    <lineage>
        <taxon>Bacteria</taxon>
        <taxon>Bacillati</taxon>
        <taxon>Bacillota</taxon>
        <taxon>Bacilli</taxon>
        <taxon>Bacillales</taxon>
        <taxon>Paenibacillaceae</taxon>
        <taxon>Paenibacillus</taxon>
    </lineage>
</organism>
<dbReference type="InterPro" id="IPR003439">
    <property type="entry name" value="ABC_transporter-like_ATP-bd"/>
</dbReference>
<dbReference type="PROSITE" id="PS00211">
    <property type="entry name" value="ABC_TRANSPORTER_1"/>
    <property type="match status" value="1"/>
</dbReference>
<name>A0ABS4FMG1_9BACL</name>
<dbReference type="Pfam" id="PF00005">
    <property type="entry name" value="ABC_tran"/>
    <property type="match status" value="1"/>
</dbReference>
<dbReference type="EMBL" id="JAGGKG010000001">
    <property type="protein sequence ID" value="MBP1903770.1"/>
    <property type="molecule type" value="Genomic_DNA"/>
</dbReference>
<dbReference type="InterPro" id="IPR050388">
    <property type="entry name" value="ABC_Ni/Peptide_Import"/>
</dbReference>